<reference evidence="5" key="1">
    <citation type="submission" date="2023-10" db="EMBL/GenBank/DDBJ databases">
        <title>Genome assembly of Pristionchus species.</title>
        <authorList>
            <person name="Yoshida K."/>
            <person name="Sommer R.J."/>
        </authorList>
    </citation>
    <scope>NUCLEOTIDE SEQUENCE</scope>
    <source>
        <strain evidence="5">RS0144</strain>
    </source>
</reference>
<comment type="subcellular location">
    <subcellularLocation>
        <location evidence="1">Cytoplasm</location>
    </subcellularLocation>
</comment>
<dbReference type="Proteomes" id="UP001432027">
    <property type="component" value="Unassembled WGS sequence"/>
</dbReference>
<dbReference type="InterPro" id="IPR003347">
    <property type="entry name" value="JmjC_dom"/>
</dbReference>
<evidence type="ECO:0000313" key="6">
    <source>
        <dbReference type="Proteomes" id="UP001432027"/>
    </source>
</evidence>
<dbReference type="GO" id="GO:0005737">
    <property type="term" value="C:cytoplasm"/>
    <property type="evidence" value="ECO:0007669"/>
    <property type="project" value="UniProtKB-SubCell"/>
</dbReference>
<dbReference type="PANTHER" id="PTHR12461">
    <property type="entry name" value="HYPOXIA-INDUCIBLE FACTOR 1 ALPHA INHIBITOR-RELATED"/>
    <property type="match status" value="1"/>
</dbReference>
<evidence type="ECO:0000256" key="1">
    <source>
        <dbReference type="ARBA" id="ARBA00004496"/>
    </source>
</evidence>
<evidence type="ECO:0000313" key="5">
    <source>
        <dbReference type="EMBL" id="GMS79554.1"/>
    </source>
</evidence>
<dbReference type="PROSITE" id="PS51184">
    <property type="entry name" value="JMJC"/>
    <property type="match status" value="1"/>
</dbReference>
<dbReference type="Pfam" id="PF13621">
    <property type="entry name" value="Cupin_8"/>
    <property type="match status" value="1"/>
</dbReference>
<accession>A0AAV5SHL3</accession>
<dbReference type="Gene3D" id="2.60.120.650">
    <property type="entry name" value="Cupin"/>
    <property type="match status" value="1"/>
</dbReference>
<feature type="domain" description="JmjC" evidence="4">
    <location>
        <begin position="77"/>
        <end position="270"/>
    </location>
</feature>
<keyword evidence="2" id="KW-0963">Cytoplasm</keyword>
<sequence length="381" mass="43357">MNGSPPIDTSFSWQDAYSTAPFIISGAWPARDWTNDDLIKNLPGSFPVRIGSRELEIGKPKYDNICEKREMSVRDFISWTSQSSSSSLPSIDKHWGYMDYIHLVEHDDLESFRSAFPWSSLLGRDYDDIQPTVWLGTAGAHSPLHYDTMGWNLHAQLRGSKQWLLVPPGGPTYNDRLDRQKELGATRTPYENTTVYSEFDALGDPSILSSIEGVRVLTLRPGDILFVPPLWWHCVCCIDDQSNPSALSFSCNIWLSERPDVINTIAEVATALKLDSEDAEMCDAMKESMQECMSWLKGEQHDETHPIVQSLIELADRGRKRYDDFLARYKDLAPPPTTTASELAKIDRSKMCLSFLPMRAAPVERERVRPWDILRCIETQY</sequence>
<comment type="function">
    <text evidence="3">May play a role in cellular stress response.</text>
</comment>
<evidence type="ECO:0000259" key="4">
    <source>
        <dbReference type="PROSITE" id="PS51184"/>
    </source>
</evidence>
<dbReference type="InterPro" id="IPR041667">
    <property type="entry name" value="Cupin_8"/>
</dbReference>
<dbReference type="EMBL" id="BTSX01000001">
    <property type="protein sequence ID" value="GMS79554.1"/>
    <property type="molecule type" value="Genomic_DNA"/>
</dbReference>
<organism evidence="5 6">
    <name type="scientific">Pristionchus entomophagus</name>
    <dbReference type="NCBI Taxonomy" id="358040"/>
    <lineage>
        <taxon>Eukaryota</taxon>
        <taxon>Metazoa</taxon>
        <taxon>Ecdysozoa</taxon>
        <taxon>Nematoda</taxon>
        <taxon>Chromadorea</taxon>
        <taxon>Rhabditida</taxon>
        <taxon>Rhabditina</taxon>
        <taxon>Diplogasteromorpha</taxon>
        <taxon>Diplogasteroidea</taxon>
        <taxon>Neodiplogasteridae</taxon>
        <taxon>Pristionchus</taxon>
    </lineage>
</organism>
<gene>
    <name evidence="5" type="ORF">PENTCL1PPCAC_1729</name>
</gene>
<evidence type="ECO:0000256" key="3">
    <source>
        <dbReference type="ARBA" id="ARBA00037342"/>
    </source>
</evidence>
<evidence type="ECO:0000256" key="2">
    <source>
        <dbReference type="ARBA" id="ARBA00022490"/>
    </source>
</evidence>
<name>A0AAV5SHL3_9BILA</name>
<dbReference type="SUPFAM" id="SSF51197">
    <property type="entry name" value="Clavaminate synthase-like"/>
    <property type="match status" value="1"/>
</dbReference>
<dbReference type="AlphaFoldDB" id="A0AAV5SHL3"/>
<comment type="caution">
    <text evidence="5">The sequence shown here is derived from an EMBL/GenBank/DDBJ whole genome shotgun (WGS) entry which is preliminary data.</text>
</comment>
<dbReference type="PANTHER" id="PTHR12461:SF43">
    <property type="entry name" value="HSPB1-ASSOCIATED PROTEIN 1"/>
    <property type="match status" value="1"/>
</dbReference>
<proteinExistence type="predicted"/>
<dbReference type="SMART" id="SM00558">
    <property type="entry name" value="JmjC"/>
    <property type="match status" value="1"/>
</dbReference>
<keyword evidence="6" id="KW-1185">Reference proteome</keyword>
<protein>
    <recommendedName>
        <fullName evidence="4">JmjC domain-containing protein</fullName>
    </recommendedName>
</protein>